<dbReference type="InterPro" id="IPR019711">
    <property type="entry name" value="ATP_synth_F0_suH"/>
</dbReference>
<organism evidence="1 2">
    <name type="scientific">Calocera cornea HHB12733</name>
    <dbReference type="NCBI Taxonomy" id="1353952"/>
    <lineage>
        <taxon>Eukaryota</taxon>
        <taxon>Fungi</taxon>
        <taxon>Dikarya</taxon>
        <taxon>Basidiomycota</taxon>
        <taxon>Agaricomycotina</taxon>
        <taxon>Dacrymycetes</taxon>
        <taxon>Dacrymycetales</taxon>
        <taxon>Dacrymycetaceae</taxon>
        <taxon>Calocera</taxon>
    </lineage>
</organism>
<dbReference type="PANTHER" id="PTHR28207:SF1">
    <property type="entry name" value="ATP SYNTHASE SUBUNIT H, MITOCHONDRIAL"/>
    <property type="match status" value="1"/>
</dbReference>
<gene>
    <name evidence="1" type="ORF">CALCODRAFT_375226</name>
</gene>
<dbReference type="EMBL" id="KV424008">
    <property type="protein sequence ID" value="KZT54742.1"/>
    <property type="molecule type" value="Genomic_DNA"/>
</dbReference>
<reference evidence="1 2" key="1">
    <citation type="journal article" date="2016" name="Mol. Biol. Evol.">
        <title>Comparative Genomics of Early-Diverging Mushroom-Forming Fungi Provides Insights into the Origins of Lignocellulose Decay Capabilities.</title>
        <authorList>
            <person name="Nagy L.G."/>
            <person name="Riley R."/>
            <person name="Tritt A."/>
            <person name="Adam C."/>
            <person name="Daum C."/>
            <person name="Floudas D."/>
            <person name="Sun H."/>
            <person name="Yadav J.S."/>
            <person name="Pangilinan J."/>
            <person name="Larsson K.H."/>
            <person name="Matsuura K."/>
            <person name="Barry K."/>
            <person name="Labutti K."/>
            <person name="Kuo R."/>
            <person name="Ohm R.A."/>
            <person name="Bhattacharya S.S."/>
            <person name="Shirouzu T."/>
            <person name="Yoshinaga Y."/>
            <person name="Martin F.M."/>
            <person name="Grigoriev I.V."/>
            <person name="Hibbett D.S."/>
        </authorList>
    </citation>
    <scope>NUCLEOTIDE SEQUENCE [LARGE SCALE GENOMIC DNA]</scope>
    <source>
        <strain evidence="1 2">HHB12733</strain>
    </source>
</reference>
<dbReference type="STRING" id="1353952.A0A165EF79"/>
<name>A0A165EF79_9BASI</name>
<dbReference type="AlphaFoldDB" id="A0A165EF79"/>
<dbReference type="OrthoDB" id="274752at2759"/>
<dbReference type="Pfam" id="PF10775">
    <property type="entry name" value="ATP_sub_h"/>
    <property type="match status" value="1"/>
</dbReference>
<dbReference type="GO" id="GO:0046933">
    <property type="term" value="F:proton-transporting ATP synthase activity, rotational mechanism"/>
    <property type="evidence" value="ECO:0007669"/>
    <property type="project" value="TreeGrafter"/>
</dbReference>
<dbReference type="InParanoid" id="A0A165EF79"/>
<keyword evidence="2" id="KW-1185">Reference proteome</keyword>
<dbReference type="PANTHER" id="PTHR28207">
    <property type="entry name" value="ATP SYNTHASE SUBUNIT H, MITOCHONDRIAL"/>
    <property type="match status" value="1"/>
</dbReference>
<protein>
    <recommendedName>
        <fullName evidence="3">ATP synthase complex subunit H</fullName>
    </recommendedName>
</protein>
<evidence type="ECO:0000313" key="2">
    <source>
        <dbReference type="Proteomes" id="UP000076842"/>
    </source>
</evidence>
<sequence length="122" mass="13031">MASLARIVRTAAPRSTRAFAVSAAARKDLIQDLYLAQLKAYKPKPQAQDAHVGIVKEFKAPAVPAAQALPSDLAAELATYDASAPDLADVVPVTSHASPQAGMTTSQFLEMIEEDEHDEVHH</sequence>
<accession>A0A165EF79</accession>
<evidence type="ECO:0008006" key="3">
    <source>
        <dbReference type="Google" id="ProtNLM"/>
    </source>
</evidence>
<dbReference type="Proteomes" id="UP000076842">
    <property type="component" value="Unassembled WGS sequence"/>
</dbReference>
<proteinExistence type="predicted"/>
<evidence type="ECO:0000313" key="1">
    <source>
        <dbReference type="EMBL" id="KZT54742.1"/>
    </source>
</evidence>